<accession>A0ACB1AKK8</accession>
<organism evidence="1 2">
    <name type="scientific">Meloidogyne enterolobii</name>
    <name type="common">Root-knot nematode worm</name>
    <name type="synonym">Meloidogyne mayaguensis</name>
    <dbReference type="NCBI Taxonomy" id="390850"/>
    <lineage>
        <taxon>Eukaryota</taxon>
        <taxon>Metazoa</taxon>
        <taxon>Ecdysozoa</taxon>
        <taxon>Nematoda</taxon>
        <taxon>Chromadorea</taxon>
        <taxon>Rhabditida</taxon>
        <taxon>Tylenchina</taxon>
        <taxon>Tylenchomorpha</taxon>
        <taxon>Tylenchoidea</taxon>
        <taxon>Meloidogynidae</taxon>
        <taxon>Meloidogyninae</taxon>
        <taxon>Meloidogyne</taxon>
    </lineage>
</organism>
<protein>
    <submittedName>
        <fullName evidence="1">Uncharacterized protein</fullName>
    </submittedName>
</protein>
<sequence length="111" mass="13049">MIFCLQTYKQTNTFLLTSLKKKEKYSYTSGMTIRVFTYSSFSQFFRGYTFCQFDILPIRLKTHILSANLLTKCKFLALLAKCVLGKMCRRASFSRLSLLHFYIPFSFPLFS</sequence>
<evidence type="ECO:0000313" key="1">
    <source>
        <dbReference type="EMBL" id="CAK5091102.1"/>
    </source>
</evidence>
<reference evidence="1" key="1">
    <citation type="submission" date="2023-11" db="EMBL/GenBank/DDBJ databases">
        <authorList>
            <person name="Poullet M."/>
        </authorList>
    </citation>
    <scope>NUCLEOTIDE SEQUENCE</scope>
    <source>
        <strain evidence="1">E1834</strain>
    </source>
</reference>
<name>A0ACB1AKK8_MELEN</name>
<gene>
    <name evidence="1" type="ORF">MENTE1834_LOCUS38924</name>
</gene>
<dbReference type="Proteomes" id="UP001497535">
    <property type="component" value="Unassembled WGS sequence"/>
</dbReference>
<dbReference type="EMBL" id="CAVMJV010000086">
    <property type="protein sequence ID" value="CAK5091102.1"/>
    <property type="molecule type" value="Genomic_DNA"/>
</dbReference>
<keyword evidence="2" id="KW-1185">Reference proteome</keyword>
<comment type="caution">
    <text evidence="1">The sequence shown here is derived from an EMBL/GenBank/DDBJ whole genome shotgun (WGS) entry which is preliminary data.</text>
</comment>
<evidence type="ECO:0000313" key="2">
    <source>
        <dbReference type="Proteomes" id="UP001497535"/>
    </source>
</evidence>
<proteinExistence type="predicted"/>